<dbReference type="AlphaFoldDB" id="A0A2N0R1Y0"/>
<protein>
    <submittedName>
        <fullName evidence="1">Uncharacterized protein</fullName>
    </submittedName>
</protein>
<accession>A0A2N0R1Y0</accession>
<proteinExistence type="predicted"/>
<reference evidence="1 2" key="1">
    <citation type="submission" date="2017-10" db="EMBL/GenBank/DDBJ databases">
        <title>Extensive intraspecific genome diversity in a model arbuscular mycorrhizal fungus.</title>
        <authorList>
            <person name="Chen E.C.H."/>
            <person name="Morin E."/>
            <person name="Baudet D."/>
            <person name="Noel J."/>
            <person name="Ndikumana S."/>
            <person name="Charron P."/>
            <person name="St-Onge C."/>
            <person name="Giorgi J."/>
            <person name="Grigoriev I.V."/>
            <person name="Roux C."/>
            <person name="Martin F.M."/>
            <person name="Corradi N."/>
        </authorList>
    </citation>
    <scope>NUCLEOTIDE SEQUENCE [LARGE SCALE GENOMIC DNA]</scope>
    <source>
        <strain evidence="1 2">A1</strain>
    </source>
</reference>
<dbReference type="Proteomes" id="UP000232688">
    <property type="component" value="Unassembled WGS sequence"/>
</dbReference>
<comment type="caution">
    <text evidence="1">The sequence shown here is derived from an EMBL/GenBank/DDBJ whole genome shotgun (WGS) entry which is preliminary data.</text>
</comment>
<dbReference type="EMBL" id="LLXH01001865">
    <property type="protein sequence ID" value="PKC57306.1"/>
    <property type="molecule type" value="Genomic_DNA"/>
</dbReference>
<dbReference type="VEuPathDB" id="FungiDB:RhiirA1_472686"/>
<evidence type="ECO:0000313" key="1">
    <source>
        <dbReference type="EMBL" id="PKC57306.1"/>
    </source>
</evidence>
<gene>
    <name evidence="1" type="ORF">RhiirA1_472686</name>
</gene>
<sequence>MIEEANPELKEFFLLIVNTIISRNRLAHNKLKAKKLIVVLCYIIAGLHNKFVNQFKLEIRLYLAASGTTWEAIDIMSSLGFLACGKTIADFQKKIQTIHLKLKITFQKRGIAYTFTIIFIYNPNNIEAPRICWYLLNNYTGIFDVLYTNFQEHQGINTFDRIELLTVYIYDNAIAK</sequence>
<name>A0A2N0R1Y0_9GLOM</name>
<evidence type="ECO:0000313" key="2">
    <source>
        <dbReference type="Proteomes" id="UP000232688"/>
    </source>
</evidence>
<dbReference type="VEuPathDB" id="FungiDB:FUN_003640"/>
<organism evidence="1 2">
    <name type="scientific">Rhizophagus irregularis</name>
    <dbReference type="NCBI Taxonomy" id="588596"/>
    <lineage>
        <taxon>Eukaryota</taxon>
        <taxon>Fungi</taxon>
        <taxon>Fungi incertae sedis</taxon>
        <taxon>Mucoromycota</taxon>
        <taxon>Glomeromycotina</taxon>
        <taxon>Glomeromycetes</taxon>
        <taxon>Glomerales</taxon>
        <taxon>Glomeraceae</taxon>
        <taxon>Rhizophagus</taxon>
    </lineage>
</organism>
<reference evidence="1 2" key="2">
    <citation type="submission" date="2017-10" db="EMBL/GenBank/DDBJ databases">
        <title>Genome analyses suggest a sexual origin of heterokaryosis in a supposedly ancient asexual fungus.</title>
        <authorList>
            <person name="Corradi N."/>
            <person name="Sedzielewska K."/>
            <person name="Noel J."/>
            <person name="Charron P."/>
            <person name="Farinelli L."/>
            <person name="Marton T."/>
            <person name="Kruger M."/>
            <person name="Pelin A."/>
            <person name="Brachmann A."/>
            <person name="Corradi N."/>
        </authorList>
    </citation>
    <scope>NUCLEOTIDE SEQUENCE [LARGE SCALE GENOMIC DNA]</scope>
    <source>
        <strain evidence="1 2">A1</strain>
    </source>
</reference>
<dbReference type="VEuPathDB" id="FungiDB:RhiirFUN_008995"/>